<feature type="compositionally biased region" description="Acidic residues" evidence="22">
    <location>
        <begin position="57"/>
        <end position="71"/>
    </location>
</feature>
<reference evidence="25" key="1">
    <citation type="journal article" date="2019" name="Int. J. Syst. Evol. Microbiol.">
        <title>The Global Catalogue of Microorganisms (GCM) 10K type strain sequencing project: providing services to taxonomists for standard genome sequencing and annotation.</title>
        <authorList>
            <consortium name="The Broad Institute Genomics Platform"/>
            <consortium name="The Broad Institute Genome Sequencing Center for Infectious Disease"/>
            <person name="Wu L."/>
            <person name="Ma J."/>
        </authorList>
    </citation>
    <scope>NUCLEOTIDE SEQUENCE [LARGE SCALE GENOMIC DNA]</scope>
    <source>
        <strain evidence="25">JCM 17688</strain>
    </source>
</reference>
<organism evidence="24 25">
    <name type="scientific">Tsukamurella soli</name>
    <dbReference type="NCBI Taxonomy" id="644556"/>
    <lineage>
        <taxon>Bacteria</taxon>
        <taxon>Bacillati</taxon>
        <taxon>Actinomycetota</taxon>
        <taxon>Actinomycetes</taxon>
        <taxon>Mycobacteriales</taxon>
        <taxon>Tsukamurellaceae</taxon>
        <taxon>Tsukamurella</taxon>
    </lineage>
</organism>
<evidence type="ECO:0000256" key="10">
    <source>
        <dbReference type="ARBA" id="ARBA00022989"/>
    </source>
</evidence>
<name>A0ABP8KJU4_9ACTN</name>
<feature type="region of interest" description="Disordered" evidence="22">
    <location>
        <begin position="22"/>
        <end position="78"/>
    </location>
</feature>
<evidence type="ECO:0000256" key="23">
    <source>
        <dbReference type="SAM" id="Phobius"/>
    </source>
</evidence>
<keyword evidence="3" id="KW-1003">Cell membrane</keyword>
<dbReference type="InterPro" id="IPR001182">
    <property type="entry name" value="FtsW/RodA"/>
</dbReference>
<protein>
    <recommendedName>
        <fullName evidence="17">Probable peptidoglycan glycosyltransferase FtsW</fullName>
        <ecNumber evidence="19">2.4.99.28</ecNumber>
    </recommendedName>
    <alternativeName>
        <fullName evidence="18">Cell division protein FtsW</fullName>
    </alternativeName>
    <alternativeName>
        <fullName evidence="15">Cell wall polymerase</fullName>
    </alternativeName>
    <alternativeName>
        <fullName evidence="14">Peptidoglycan polymerase</fullName>
    </alternativeName>
</protein>
<evidence type="ECO:0000256" key="16">
    <source>
        <dbReference type="ARBA" id="ARBA00038053"/>
    </source>
</evidence>
<gene>
    <name evidence="24" type="ORF">GCM10023147_52320</name>
</gene>
<keyword evidence="6" id="KW-0808">Transferase</keyword>
<feature type="transmembrane region" description="Helical" evidence="23">
    <location>
        <begin position="404"/>
        <end position="428"/>
    </location>
</feature>
<dbReference type="PANTHER" id="PTHR30474">
    <property type="entry name" value="CELL CYCLE PROTEIN"/>
    <property type="match status" value="1"/>
</dbReference>
<keyword evidence="12" id="KW-0131">Cell cycle</keyword>
<evidence type="ECO:0000313" key="24">
    <source>
        <dbReference type="EMBL" id="GAA4408354.1"/>
    </source>
</evidence>
<evidence type="ECO:0000256" key="8">
    <source>
        <dbReference type="ARBA" id="ARBA00022960"/>
    </source>
</evidence>
<evidence type="ECO:0000256" key="11">
    <source>
        <dbReference type="ARBA" id="ARBA00023136"/>
    </source>
</evidence>
<feature type="transmembrane region" description="Helical" evidence="23">
    <location>
        <begin position="365"/>
        <end position="392"/>
    </location>
</feature>
<keyword evidence="5" id="KW-0328">Glycosyltransferase</keyword>
<comment type="subcellular location">
    <subcellularLocation>
        <location evidence="1">Cell membrane</location>
        <topology evidence="1">Multi-pass membrane protein</topology>
    </subcellularLocation>
</comment>
<evidence type="ECO:0000256" key="6">
    <source>
        <dbReference type="ARBA" id="ARBA00022679"/>
    </source>
</evidence>
<comment type="function">
    <text evidence="21">Peptidoglycan polymerase that is essential for cell division.</text>
</comment>
<evidence type="ECO:0000256" key="1">
    <source>
        <dbReference type="ARBA" id="ARBA00004651"/>
    </source>
</evidence>
<keyword evidence="25" id="KW-1185">Reference proteome</keyword>
<dbReference type="Pfam" id="PF01098">
    <property type="entry name" value="FTSW_RODA_SPOVE"/>
    <property type="match status" value="1"/>
</dbReference>
<comment type="similarity">
    <text evidence="16">Belongs to the SEDS family. FtsW subfamily.</text>
</comment>
<feature type="compositionally biased region" description="Basic and acidic residues" evidence="22">
    <location>
        <begin position="500"/>
        <end position="526"/>
    </location>
</feature>
<evidence type="ECO:0000256" key="20">
    <source>
        <dbReference type="ARBA" id="ARBA00049902"/>
    </source>
</evidence>
<keyword evidence="7 23" id="KW-0812">Transmembrane</keyword>
<dbReference type="EC" id="2.4.99.28" evidence="19"/>
<evidence type="ECO:0000256" key="21">
    <source>
        <dbReference type="ARBA" id="ARBA00049966"/>
    </source>
</evidence>
<evidence type="ECO:0000256" key="22">
    <source>
        <dbReference type="SAM" id="MobiDB-lite"/>
    </source>
</evidence>
<evidence type="ECO:0000256" key="9">
    <source>
        <dbReference type="ARBA" id="ARBA00022984"/>
    </source>
</evidence>
<keyword evidence="13" id="KW-0961">Cell wall biogenesis/degradation</keyword>
<dbReference type="EMBL" id="BAABFR010000215">
    <property type="protein sequence ID" value="GAA4408354.1"/>
    <property type="molecule type" value="Genomic_DNA"/>
</dbReference>
<feature type="transmembrane region" description="Helical" evidence="23">
    <location>
        <begin position="284"/>
        <end position="302"/>
    </location>
</feature>
<evidence type="ECO:0000256" key="5">
    <source>
        <dbReference type="ARBA" id="ARBA00022676"/>
    </source>
</evidence>
<feature type="transmembrane region" description="Helical" evidence="23">
    <location>
        <begin position="440"/>
        <end position="459"/>
    </location>
</feature>
<evidence type="ECO:0000256" key="15">
    <source>
        <dbReference type="ARBA" id="ARBA00033270"/>
    </source>
</evidence>
<accession>A0ABP8KJU4</accession>
<evidence type="ECO:0000256" key="12">
    <source>
        <dbReference type="ARBA" id="ARBA00023306"/>
    </source>
</evidence>
<feature type="region of interest" description="Disordered" evidence="22">
    <location>
        <begin position="490"/>
        <end position="526"/>
    </location>
</feature>
<evidence type="ECO:0000256" key="18">
    <source>
        <dbReference type="ARBA" id="ARBA00041418"/>
    </source>
</evidence>
<keyword evidence="4" id="KW-0132">Cell division</keyword>
<evidence type="ECO:0000256" key="2">
    <source>
        <dbReference type="ARBA" id="ARBA00004752"/>
    </source>
</evidence>
<evidence type="ECO:0000313" key="25">
    <source>
        <dbReference type="Proteomes" id="UP001500635"/>
    </source>
</evidence>
<comment type="caution">
    <text evidence="24">The sequence shown here is derived from an EMBL/GenBank/DDBJ whole genome shotgun (WGS) entry which is preliminary data.</text>
</comment>
<dbReference type="PANTHER" id="PTHR30474:SF2">
    <property type="entry name" value="PEPTIDOGLYCAN GLYCOSYLTRANSFERASE FTSW-RELATED"/>
    <property type="match status" value="1"/>
</dbReference>
<comment type="catalytic activity">
    <reaction evidence="20">
        <text>[GlcNAc-(1-&gt;4)-Mur2Ac(oyl-L-Ala-gamma-D-Glu-L-Lys-D-Ala-D-Ala)](n)-di-trans,octa-cis-undecaprenyl diphosphate + beta-D-GlcNAc-(1-&gt;4)-Mur2Ac(oyl-L-Ala-gamma-D-Glu-L-Lys-D-Ala-D-Ala)-di-trans,octa-cis-undecaprenyl diphosphate = [GlcNAc-(1-&gt;4)-Mur2Ac(oyl-L-Ala-gamma-D-Glu-L-Lys-D-Ala-D-Ala)](n+1)-di-trans,octa-cis-undecaprenyl diphosphate + di-trans,octa-cis-undecaprenyl diphosphate + H(+)</text>
        <dbReference type="Rhea" id="RHEA:23708"/>
        <dbReference type="Rhea" id="RHEA-COMP:9602"/>
        <dbReference type="Rhea" id="RHEA-COMP:9603"/>
        <dbReference type="ChEBI" id="CHEBI:15378"/>
        <dbReference type="ChEBI" id="CHEBI:58405"/>
        <dbReference type="ChEBI" id="CHEBI:60033"/>
        <dbReference type="ChEBI" id="CHEBI:78435"/>
        <dbReference type="EC" id="2.4.99.28"/>
    </reaction>
</comment>
<dbReference type="PROSITE" id="PS00428">
    <property type="entry name" value="FTSW_RODA_SPOVE"/>
    <property type="match status" value="1"/>
</dbReference>
<evidence type="ECO:0000256" key="14">
    <source>
        <dbReference type="ARBA" id="ARBA00032370"/>
    </source>
</evidence>
<evidence type="ECO:0000256" key="19">
    <source>
        <dbReference type="ARBA" id="ARBA00044770"/>
    </source>
</evidence>
<evidence type="ECO:0000256" key="13">
    <source>
        <dbReference type="ARBA" id="ARBA00023316"/>
    </source>
</evidence>
<keyword evidence="11 23" id="KW-0472">Membrane</keyword>
<keyword evidence="10 23" id="KW-1133">Transmembrane helix</keyword>
<dbReference type="NCBIfam" id="TIGR02614">
    <property type="entry name" value="ftsW"/>
    <property type="match status" value="1"/>
</dbReference>
<feature type="transmembrane region" description="Helical" evidence="23">
    <location>
        <begin position="107"/>
        <end position="128"/>
    </location>
</feature>
<feature type="transmembrane region" description="Helical" evidence="23">
    <location>
        <begin position="174"/>
        <end position="195"/>
    </location>
</feature>
<evidence type="ECO:0000256" key="3">
    <source>
        <dbReference type="ARBA" id="ARBA00022475"/>
    </source>
</evidence>
<dbReference type="Proteomes" id="UP001500635">
    <property type="component" value="Unassembled WGS sequence"/>
</dbReference>
<feature type="transmembrane region" description="Helical" evidence="23">
    <location>
        <begin position="140"/>
        <end position="162"/>
    </location>
</feature>
<keyword evidence="8" id="KW-0133">Cell shape</keyword>
<dbReference type="InterPro" id="IPR018365">
    <property type="entry name" value="Cell_cycle_FtsW-rel_CS"/>
</dbReference>
<evidence type="ECO:0000256" key="17">
    <source>
        <dbReference type="ARBA" id="ARBA00041185"/>
    </source>
</evidence>
<keyword evidence="9" id="KW-0573">Peptidoglycan synthesis</keyword>
<sequence>MSRPTRPAAGPGIDYNNPAFLAAAAGEADERDTVDAPESSEFDAQNDESDGDAHADFDDEYSDDEYSDDAGYEPRRGAGEFVRDGASSVRTAVSNLLLALDRPLASFHLVVGLTFVLTVMGVIMVLSASSVEDYTANGTAYGLFVSQLTYAALGVVAFLVALHLRVTLLRRVSLAAIVVSVGLLIAVLVPGIGHAVGGGQRWIGLGPITVQPSEVVKVALILWGAHLLADRAVGAPMKQLVLPLVPVAVLVAGLIALEPNLSTAIIIAILVGTMLYYAGLSVRIFVALIMAALGAAVILAFTEGYRSARVRSFVGGWTGTARDTLGADYQPTQAKYSLADGGFFGVGLGGSKAKWSYLPNAHNDFIFAIIGEELGYVGAALTIGMFALLTWVGLRIARRQADPYLRLVAATITTLIATQAIINMGYVVGLLPVTGIQLPLLSAGGNSIILVLFLFGLLASAARHEPEAIAALSTGRDSRFGRWMRLPKPRPYVAPYRATPDPRRAPDARRATDPRRPKSDRSHVVL</sequence>
<evidence type="ECO:0000256" key="4">
    <source>
        <dbReference type="ARBA" id="ARBA00022618"/>
    </source>
</evidence>
<proteinExistence type="inferred from homology"/>
<evidence type="ECO:0000256" key="7">
    <source>
        <dbReference type="ARBA" id="ARBA00022692"/>
    </source>
</evidence>
<comment type="pathway">
    <text evidence="2">Cell wall biogenesis; peptidoglycan biosynthesis.</text>
</comment>
<dbReference type="InterPro" id="IPR013437">
    <property type="entry name" value="FtsW"/>
</dbReference>
<feature type="compositionally biased region" description="Acidic residues" evidence="22">
    <location>
        <begin position="38"/>
        <end position="50"/>
    </location>
</feature>